<evidence type="ECO:0000313" key="2">
    <source>
        <dbReference type="Proteomes" id="UP001568358"/>
    </source>
</evidence>
<dbReference type="EMBL" id="JBFSOO010000010">
    <property type="protein sequence ID" value="MEZ6854369.1"/>
    <property type="molecule type" value="Genomic_DNA"/>
</dbReference>
<dbReference type="Proteomes" id="UP001568358">
    <property type="component" value="Unassembled WGS sequence"/>
</dbReference>
<name>A0ABV4JXI2_9BACT</name>
<organism evidence="1 2">
    <name type="scientific">Halodesulfovibrio aestuarii</name>
    <dbReference type="NCBI Taxonomy" id="126333"/>
    <lineage>
        <taxon>Bacteria</taxon>
        <taxon>Pseudomonadati</taxon>
        <taxon>Thermodesulfobacteriota</taxon>
        <taxon>Desulfovibrionia</taxon>
        <taxon>Desulfovibrionales</taxon>
        <taxon>Desulfovibrionaceae</taxon>
        <taxon>Halodesulfovibrio</taxon>
    </lineage>
</organism>
<dbReference type="RefSeq" id="WP_371150855.1">
    <property type="nucleotide sequence ID" value="NZ_JBFSOO010000010.1"/>
</dbReference>
<sequence length="145" mass="17084">MIKLTGYRPDHFALYELLPKYEYSVLSEATGWGLFDPRMLWTLDRLQERFGTAIMNDWHWGGHNQFRGWRPFDCPVGAELSTHKFGRAGDIIFKRCPAEEVRAHILANPNDEAYQYITCIEMNVGWFHFDTRNYNTTQGVFKIYP</sequence>
<protein>
    <submittedName>
        <fullName evidence="1">Peptidase M15</fullName>
    </submittedName>
</protein>
<dbReference type="SUPFAM" id="SSF55166">
    <property type="entry name" value="Hedgehog/DD-peptidase"/>
    <property type="match status" value="1"/>
</dbReference>
<dbReference type="InterPro" id="IPR009045">
    <property type="entry name" value="Zn_M74/Hedgehog-like"/>
</dbReference>
<accession>A0ABV4JXI2</accession>
<proteinExistence type="predicted"/>
<gene>
    <name evidence="1" type="ORF">AB2Z07_12665</name>
</gene>
<evidence type="ECO:0000313" key="1">
    <source>
        <dbReference type="EMBL" id="MEZ6854369.1"/>
    </source>
</evidence>
<keyword evidence="2" id="KW-1185">Reference proteome</keyword>
<reference evidence="1 2" key="1">
    <citation type="submission" date="2024-07" db="EMBL/GenBank/DDBJ databases">
        <title>Active virus-host system and metabolic interactions in a Lokiarchaeon culture.</title>
        <authorList>
            <person name="Ponce Toledo R.I."/>
            <person name="Rodrigues Oliveira T."/>
            <person name="Schleper C."/>
        </authorList>
    </citation>
    <scope>NUCLEOTIDE SEQUENCE [LARGE SCALE GENOMIC DNA]</scope>
    <source>
        <strain evidence="1 2">B35</strain>
    </source>
</reference>
<comment type="caution">
    <text evidence="1">The sequence shown here is derived from an EMBL/GenBank/DDBJ whole genome shotgun (WGS) entry which is preliminary data.</text>
</comment>